<accession>A0ACC0XSL2</accession>
<proteinExistence type="predicted"/>
<organism evidence="1 2">
    <name type="scientific">Pistacia integerrima</name>
    <dbReference type="NCBI Taxonomy" id="434235"/>
    <lineage>
        <taxon>Eukaryota</taxon>
        <taxon>Viridiplantae</taxon>
        <taxon>Streptophyta</taxon>
        <taxon>Embryophyta</taxon>
        <taxon>Tracheophyta</taxon>
        <taxon>Spermatophyta</taxon>
        <taxon>Magnoliopsida</taxon>
        <taxon>eudicotyledons</taxon>
        <taxon>Gunneridae</taxon>
        <taxon>Pentapetalae</taxon>
        <taxon>rosids</taxon>
        <taxon>malvids</taxon>
        <taxon>Sapindales</taxon>
        <taxon>Anacardiaceae</taxon>
        <taxon>Pistacia</taxon>
    </lineage>
</organism>
<dbReference type="Proteomes" id="UP001163603">
    <property type="component" value="Chromosome 11"/>
</dbReference>
<keyword evidence="2" id="KW-1185">Reference proteome</keyword>
<gene>
    <name evidence="1" type="ORF">Pint_32770</name>
</gene>
<comment type="caution">
    <text evidence="1">The sequence shown here is derived from an EMBL/GenBank/DDBJ whole genome shotgun (WGS) entry which is preliminary data.</text>
</comment>
<evidence type="ECO:0000313" key="1">
    <source>
        <dbReference type="EMBL" id="KAJ0021537.1"/>
    </source>
</evidence>
<protein>
    <submittedName>
        <fullName evidence="1">Uncharacterized protein</fullName>
    </submittedName>
</protein>
<dbReference type="EMBL" id="CM047746">
    <property type="protein sequence ID" value="KAJ0021537.1"/>
    <property type="molecule type" value="Genomic_DNA"/>
</dbReference>
<sequence length="565" mass="62360">MAAAQYLYLWIVFNLSLFLALAQEENQFIYHGFNNSKLQLGGLAKILPNGLLRLTNTSELESGYAFYPSPFKFNSSSSQTLSFSTTFVFAMVSKAVNFGGNGLAFFISPSMNFTGAVAGAYLGLFNLTNNGQPNNHILAVELDTVESPEFYDIDGNHVGIDVNSLISNQSATASYFSNKEEKNETLELGSGKPIQIWIDYDGTEKLFNVTIAPLKIPKPNRPLLSKHLDLSEVLSESMYVGLSAATGTRISDHYILGWSFNKSGPAQNLDISKLPPPPPIPPPEKTSEGLDRTITVLLVAIAVVLITVGGAVYIVRKKKYEEVYEDWEKEYGPHRLSYKNLYKATKGFKEKEIIGQGGFGQVYRGVLPSNVQIAVKRISHNSNEGMKQFVAEIVSMRRLRHRNLVQLRGYCRPPELLKTGKATTSTDVFAFGAFMLEVACGRRPMEPGMVDLAAWVIDCWKRGAILDVSDPRLEGMYVEEQMELVLKLGLLCSHSNPETRPSMKQVTQYLDGETKLPSITPESTVIGAITARNEVPDIVLSFDSLSESISSHTLSTVDSILVLGR</sequence>
<evidence type="ECO:0000313" key="2">
    <source>
        <dbReference type="Proteomes" id="UP001163603"/>
    </source>
</evidence>
<name>A0ACC0XSL2_9ROSI</name>
<reference evidence="2" key="1">
    <citation type="journal article" date="2023" name="G3 (Bethesda)">
        <title>Genome assembly and association tests identify interacting loci associated with vigor, precocity, and sex in interspecific pistachio rootstocks.</title>
        <authorList>
            <person name="Palmer W."/>
            <person name="Jacygrad E."/>
            <person name="Sagayaradj S."/>
            <person name="Cavanaugh K."/>
            <person name="Han R."/>
            <person name="Bertier L."/>
            <person name="Beede B."/>
            <person name="Kafkas S."/>
            <person name="Golino D."/>
            <person name="Preece J."/>
            <person name="Michelmore R."/>
        </authorList>
    </citation>
    <scope>NUCLEOTIDE SEQUENCE [LARGE SCALE GENOMIC DNA]</scope>
</reference>